<keyword evidence="4 5" id="KW-0472">Membrane</keyword>
<feature type="transmembrane region" description="Helical" evidence="5">
    <location>
        <begin position="237"/>
        <end position="264"/>
    </location>
</feature>
<evidence type="ECO:0000256" key="1">
    <source>
        <dbReference type="ARBA" id="ARBA00004141"/>
    </source>
</evidence>
<keyword evidence="2 5" id="KW-0812">Transmembrane</keyword>
<feature type="transmembrane region" description="Helical" evidence="5">
    <location>
        <begin position="398"/>
        <end position="417"/>
    </location>
</feature>
<feature type="transmembrane region" description="Helical" evidence="5">
    <location>
        <begin position="150"/>
        <end position="171"/>
    </location>
</feature>
<keyword evidence="3 5" id="KW-1133">Transmembrane helix</keyword>
<protein>
    <submittedName>
        <fullName evidence="6">Mn2+ and Fe2+ transporters of the NRAMP family</fullName>
    </submittedName>
</protein>
<dbReference type="GO" id="GO:0046873">
    <property type="term" value="F:metal ion transmembrane transporter activity"/>
    <property type="evidence" value="ECO:0007669"/>
    <property type="project" value="InterPro"/>
</dbReference>
<feature type="transmembrane region" description="Helical" evidence="5">
    <location>
        <begin position="83"/>
        <end position="110"/>
    </location>
</feature>
<dbReference type="AlphaFoldDB" id="A0A345UPK3"/>
<dbReference type="Proteomes" id="UP000254808">
    <property type="component" value="Chromosome"/>
</dbReference>
<gene>
    <name evidence="6" type="ORF">CYPRO_3171</name>
</gene>
<evidence type="ECO:0000256" key="4">
    <source>
        <dbReference type="ARBA" id="ARBA00023136"/>
    </source>
</evidence>
<feature type="transmembrane region" description="Helical" evidence="5">
    <location>
        <begin position="332"/>
        <end position="352"/>
    </location>
</feature>
<sequence>MKESETLRRVLLAVGPGLLMAGAAVGVSHLVQATRAGADYGFAILWVLLLAVISKYPFLEFGPRFAAATGSHLISGYRRMSAVAFWIYVGMTAGTMFIITAAVTIVTAGLAEQLFAMGWTNFGWSALIFGICALLLWFGRYPGLDTSMKVIITLLTLLTLAAVLIAFGAGAGTEAARTESPSYWNAAGIAFIIAFMGWMPIPLDAAVWHSIWTGERSKQTGNRPTVREARYDFDIGYGAAALIGLLFFLLGTLVMFGSGVPFAAGSVAFSAQIVDLYSQTLGSWSAPLISVAAFVTMLSTTLAVTDAYPRVLSELWAEVSAEGGESAMRLKVYRIGLLVVPLAALGVLYFTADAFTLLVDFAASLSFIAAPVLAWFNYRLITGDQVPPEAQPSRGYRIFSLCCLAFLVVFTLIWFYWRFFS</sequence>
<dbReference type="InterPro" id="IPR001046">
    <property type="entry name" value="NRAMP_fam"/>
</dbReference>
<accession>A0A345UPK3</accession>
<feature type="transmembrane region" description="Helical" evidence="5">
    <location>
        <begin position="43"/>
        <end position="62"/>
    </location>
</feature>
<evidence type="ECO:0000313" key="6">
    <source>
        <dbReference type="EMBL" id="AXJ02405.1"/>
    </source>
</evidence>
<dbReference type="GO" id="GO:0016020">
    <property type="term" value="C:membrane"/>
    <property type="evidence" value="ECO:0007669"/>
    <property type="project" value="UniProtKB-SubCell"/>
</dbReference>
<comment type="subcellular location">
    <subcellularLocation>
        <location evidence="1">Membrane</location>
        <topology evidence="1">Multi-pass membrane protein</topology>
    </subcellularLocation>
</comment>
<evidence type="ECO:0000256" key="3">
    <source>
        <dbReference type="ARBA" id="ARBA00022989"/>
    </source>
</evidence>
<name>A0A345UPK3_9BACT</name>
<keyword evidence="7" id="KW-1185">Reference proteome</keyword>
<proteinExistence type="predicted"/>
<dbReference type="Pfam" id="PF01566">
    <property type="entry name" value="Nramp"/>
    <property type="match status" value="1"/>
</dbReference>
<evidence type="ECO:0000313" key="7">
    <source>
        <dbReference type="Proteomes" id="UP000254808"/>
    </source>
</evidence>
<dbReference type="EMBL" id="CP027806">
    <property type="protein sequence ID" value="AXJ02405.1"/>
    <property type="molecule type" value="Genomic_DNA"/>
</dbReference>
<feature type="transmembrane region" description="Helical" evidence="5">
    <location>
        <begin position="183"/>
        <end position="201"/>
    </location>
</feature>
<feature type="transmembrane region" description="Helical" evidence="5">
    <location>
        <begin position="358"/>
        <end position="378"/>
    </location>
</feature>
<organism evidence="6 7">
    <name type="scientific">Cyclonatronum proteinivorum</name>
    <dbReference type="NCBI Taxonomy" id="1457365"/>
    <lineage>
        <taxon>Bacteria</taxon>
        <taxon>Pseudomonadati</taxon>
        <taxon>Balneolota</taxon>
        <taxon>Balneolia</taxon>
        <taxon>Balneolales</taxon>
        <taxon>Cyclonatronaceae</taxon>
        <taxon>Cyclonatronum</taxon>
    </lineage>
</organism>
<feature type="transmembrane region" description="Helical" evidence="5">
    <location>
        <begin position="122"/>
        <end position="138"/>
    </location>
</feature>
<feature type="transmembrane region" description="Helical" evidence="5">
    <location>
        <begin position="284"/>
        <end position="304"/>
    </location>
</feature>
<dbReference type="KEGG" id="cprv:CYPRO_3171"/>
<evidence type="ECO:0000256" key="5">
    <source>
        <dbReference type="SAM" id="Phobius"/>
    </source>
</evidence>
<evidence type="ECO:0000256" key="2">
    <source>
        <dbReference type="ARBA" id="ARBA00022692"/>
    </source>
</evidence>
<reference evidence="6 7" key="1">
    <citation type="submission" date="2018-03" db="EMBL/GenBank/DDBJ databases">
        <title>Phenotypic and genomic properties of Cyclonatronum proteinivorum gen. nov., sp. nov., a haloalkaliphilic bacteroidete from soda lakes possessing Na+-translocating rhodopsin.</title>
        <authorList>
            <person name="Toshchakov S.V."/>
            <person name="Korzhenkov A."/>
            <person name="Samarov N.I."/>
            <person name="Kublanov I.V."/>
            <person name="Muntyan M.S."/>
            <person name="Sorokin D.Y."/>
        </authorList>
    </citation>
    <scope>NUCLEOTIDE SEQUENCE [LARGE SCALE GENOMIC DNA]</scope>
    <source>
        <strain evidence="6 7">Omega</strain>
    </source>
</reference>